<protein>
    <submittedName>
        <fullName evidence="2">Uncharacterized protein</fullName>
    </submittedName>
</protein>
<dbReference type="EMBL" id="JAQQWM010000005">
    <property type="protein sequence ID" value="KAK8063283.1"/>
    <property type="molecule type" value="Genomic_DNA"/>
</dbReference>
<proteinExistence type="predicted"/>
<accession>A0ABR1UWI6</accession>
<organism evidence="2 3">
    <name type="scientific">Apiospora saccharicola</name>
    <dbReference type="NCBI Taxonomy" id="335842"/>
    <lineage>
        <taxon>Eukaryota</taxon>
        <taxon>Fungi</taxon>
        <taxon>Dikarya</taxon>
        <taxon>Ascomycota</taxon>
        <taxon>Pezizomycotina</taxon>
        <taxon>Sordariomycetes</taxon>
        <taxon>Xylariomycetidae</taxon>
        <taxon>Amphisphaeriales</taxon>
        <taxon>Apiosporaceae</taxon>
        <taxon>Apiospora</taxon>
    </lineage>
</organism>
<evidence type="ECO:0000313" key="2">
    <source>
        <dbReference type="EMBL" id="KAK8063283.1"/>
    </source>
</evidence>
<feature type="signal peptide" evidence="1">
    <location>
        <begin position="1"/>
        <end position="19"/>
    </location>
</feature>
<gene>
    <name evidence="2" type="ORF">PG996_007935</name>
</gene>
<evidence type="ECO:0000313" key="3">
    <source>
        <dbReference type="Proteomes" id="UP001446871"/>
    </source>
</evidence>
<name>A0ABR1UWI6_9PEZI</name>
<comment type="caution">
    <text evidence="2">The sequence shown here is derived from an EMBL/GenBank/DDBJ whole genome shotgun (WGS) entry which is preliminary data.</text>
</comment>
<reference evidence="2 3" key="1">
    <citation type="submission" date="2023-01" db="EMBL/GenBank/DDBJ databases">
        <title>Analysis of 21 Apiospora genomes using comparative genomics revels a genus with tremendous synthesis potential of carbohydrate active enzymes and secondary metabolites.</title>
        <authorList>
            <person name="Sorensen T."/>
        </authorList>
    </citation>
    <scope>NUCLEOTIDE SEQUENCE [LARGE SCALE GENOMIC DNA]</scope>
    <source>
        <strain evidence="2 3">CBS 83171</strain>
    </source>
</reference>
<feature type="chain" id="PRO_5046026939" evidence="1">
    <location>
        <begin position="20"/>
        <end position="152"/>
    </location>
</feature>
<dbReference type="Proteomes" id="UP001446871">
    <property type="component" value="Unassembled WGS sequence"/>
</dbReference>
<evidence type="ECO:0000256" key="1">
    <source>
        <dbReference type="SAM" id="SignalP"/>
    </source>
</evidence>
<sequence length="152" mass="17799">MQLRNIFLALALGASSVLADFWIFYEGMSEEVAGYRFLHREDPTCHEISQADHWPFWTDDVSQETGIRLFDRGEQNPQKPGGMEVNTGRVHFTLYESRNWGIFDLDDRPHGHCYSRLDTRPKSWNCPMDKWKGKEGQLIFYCASDYDVTHFN</sequence>
<keyword evidence="3" id="KW-1185">Reference proteome</keyword>
<keyword evidence="1" id="KW-0732">Signal</keyword>